<protein>
    <submittedName>
        <fullName evidence="5">GFA family protein</fullName>
    </submittedName>
</protein>
<evidence type="ECO:0000313" key="5">
    <source>
        <dbReference type="EMBL" id="QNG49738.1"/>
    </source>
</evidence>
<sequence length="141" mass="15540">MTGNIKIWGGQCHCGAVRFEVALSDGFNTIRRCTCSYCRMRGAVAVSADLDGIRFLQGKDMLTSYRFNSGSAQHFFCSHCGIYTHHQRRSNQNQYGVNAACLDGISPFDFPEVPVFDGVNHPNDNGGSVRRAGTLRFIPAD</sequence>
<accession>A0A9X7UG87</accession>
<name>A0A9X7UG87_SPHYA</name>
<evidence type="ECO:0000256" key="1">
    <source>
        <dbReference type="ARBA" id="ARBA00005495"/>
    </source>
</evidence>
<dbReference type="GO" id="GO:0046872">
    <property type="term" value="F:metal ion binding"/>
    <property type="evidence" value="ECO:0007669"/>
    <property type="project" value="UniProtKB-KW"/>
</dbReference>
<keyword evidence="5" id="KW-0614">Plasmid</keyword>
<reference evidence="5 6" key="1">
    <citation type="submission" date="2020-07" db="EMBL/GenBank/DDBJ databases">
        <title>Whole genome sequence of Sphingobium yanoikuyae A3.</title>
        <authorList>
            <person name="Han S.-S."/>
        </authorList>
    </citation>
    <scope>NUCLEOTIDE SEQUENCE [LARGE SCALE GENOMIC DNA]</scope>
    <source>
        <strain evidence="5 6">A3</strain>
        <plasmid evidence="5 6">unnamed2</plasmid>
    </source>
</reference>
<evidence type="ECO:0000256" key="2">
    <source>
        <dbReference type="ARBA" id="ARBA00022723"/>
    </source>
</evidence>
<dbReference type="GO" id="GO:0016846">
    <property type="term" value="F:carbon-sulfur lyase activity"/>
    <property type="evidence" value="ECO:0007669"/>
    <property type="project" value="InterPro"/>
</dbReference>
<dbReference type="PROSITE" id="PS51891">
    <property type="entry name" value="CENP_V_GFA"/>
    <property type="match status" value="1"/>
</dbReference>
<dbReference type="Gene3D" id="2.170.150.70">
    <property type="match status" value="1"/>
</dbReference>
<dbReference type="InterPro" id="IPR052355">
    <property type="entry name" value="CENP-V-like"/>
</dbReference>
<dbReference type="SUPFAM" id="SSF51316">
    <property type="entry name" value="Mss4-like"/>
    <property type="match status" value="1"/>
</dbReference>
<evidence type="ECO:0000256" key="3">
    <source>
        <dbReference type="ARBA" id="ARBA00022833"/>
    </source>
</evidence>
<dbReference type="AlphaFoldDB" id="A0A9X7UG87"/>
<dbReference type="InterPro" id="IPR006913">
    <property type="entry name" value="CENP-V/GFA"/>
</dbReference>
<dbReference type="PANTHER" id="PTHR28620:SF1">
    <property type="entry name" value="CENP-V_GFA DOMAIN-CONTAINING PROTEIN"/>
    <property type="match status" value="1"/>
</dbReference>
<keyword evidence="2" id="KW-0479">Metal-binding</keyword>
<geneLocation type="plasmid" evidence="5 6">
    <name>unnamed2</name>
</geneLocation>
<dbReference type="Pfam" id="PF04828">
    <property type="entry name" value="GFA"/>
    <property type="match status" value="1"/>
</dbReference>
<evidence type="ECO:0000259" key="4">
    <source>
        <dbReference type="PROSITE" id="PS51891"/>
    </source>
</evidence>
<dbReference type="InterPro" id="IPR011057">
    <property type="entry name" value="Mss4-like_sf"/>
</dbReference>
<proteinExistence type="inferred from homology"/>
<feature type="domain" description="CENP-V/GFA" evidence="4">
    <location>
        <begin position="8"/>
        <end position="117"/>
    </location>
</feature>
<dbReference type="EMBL" id="CP060126">
    <property type="protein sequence ID" value="QNG49738.1"/>
    <property type="molecule type" value="Genomic_DNA"/>
</dbReference>
<dbReference type="Proteomes" id="UP000515377">
    <property type="component" value="Plasmid unnamed2"/>
</dbReference>
<evidence type="ECO:0000313" key="6">
    <source>
        <dbReference type="Proteomes" id="UP000515377"/>
    </source>
</evidence>
<comment type="similarity">
    <text evidence="1">Belongs to the Gfa family.</text>
</comment>
<gene>
    <name evidence="5" type="ORF">H3V42_33305</name>
</gene>
<organism evidence="5 6">
    <name type="scientific">Sphingobium yanoikuyae</name>
    <name type="common">Sphingomonas yanoikuyae</name>
    <dbReference type="NCBI Taxonomy" id="13690"/>
    <lineage>
        <taxon>Bacteria</taxon>
        <taxon>Pseudomonadati</taxon>
        <taxon>Pseudomonadota</taxon>
        <taxon>Alphaproteobacteria</taxon>
        <taxon>Sphingomonadales</taxon>
        <taxon>Sphingomonadaceae</taxon>
        <taxon>Sphingobium</taxon>
    </lineage>
</organism>
<keyword evidence="3" id="KW-0862">Zinc</keyword>
<dbReference type="PANTHER" id="PTHR28620">
    <property type="entry name" value="CENTROMERE PROTEIN V"/>
    <property type="match status" value="1"/>
</dbReference>